<organism evidence="1 2">
    <name type="scientific">Clostridium diolis</name>
    <dbReference type="NCBI Taxonomy" id="223919"/>
    <lineage>
        <taxon>Bacteria</taxon>
        <taxon>Bacillati</taxon>
        <taxon>Bacillota</taxon>
        <taxon>Clostridia</taxon>
        <taxon>Eubacteriales</taxon>
        <taxon>Clostridiaceae</taxon>
        <taxon>Clostridium</taxon>
    </lineage>
</organism>
<dbReference type="Proteomes" id="UP000325212">
    <property type="component" value="Unassembled WGS sequence"/>
</dbReference>
<dbReference type="EMBL" id="BJLA01000004">
    <property type="protein sequence ID" value="GEA30795.1"/>
    <property type="molecule type" value="Genomic_DNA"/>
</dbReference>
<reference evidence="1 2" key="1">
    <citation type="submission" date="2019-06" db="EMBL/GenBank/DDBJ databases">
        <title>Draft genome sequence of Clostridium diolis DSM 15410.</title>
        <authorList>
            <person name="Kobayashi H."/>
            <person name="Tanizawa Y."/>
            <person name="Tohno M."/>
        </authorList>
    </citation>
    <scope>NUCLEOTIDE SEQUENCE [LARGE SCALE GENOMIC DNA]</scope>
    <source>
        <strain evidence="1 2">DSM 15410</strain>
    </source>
</reference>
<comment type="caution">
    <text evidence="1">The sequence shown here is derived from an EMBL/GenBank/DDBJ whole genome shotgun (WGS) entry which is preliminary data.</text>
</comment>
<keyword evidence="2" id="KW-1185">Reference proteome</keyword>
<evidence type="ECO:0008006" key="3">
    <source>
        <dbReference type="Google" id="ProtNLM"/>
    </source>
</evidence>
<sequence>MKVLLDFKSPLLIGSKKHSSNFIESDDVLKGSVVRAAFAKVILDNCCERNEADVKEVNGEKKMNWVYFRDKAGCLQCCFNNICKEFSNVRFSYFYPKGTEIIPQTSMVCKTDKNHGFIDLLVDDTSKGCTKCEGGSRVEFTSGLRTTDENKKPYSVIKSFTTKNKINPYSKTSADGMLYSIETVSCTPIKEDSDNEDESKLLFEGSIEGISENDLILFKRVRVGGDITTGLGKCVVSKLDSLKNEIEFKQIEKFSIDYKARNKNKGFIDKESNYISIKFIGDCILNFDFDGDVYLDTDELKKLWRKPLELEEDIKIEKIYTEVINYRGYDNSSISEDKREEAMTLISKGTVMVFSSKKSLRDLYSYFQVKQKCGFGLENENGFGDFEIYLGR</sequence>
<accession>A0AAV3VZ00</accession>
<dbReference type="AlphaFoldDB" id="A0AAV3VZ00"/>
<dbReference type="RefSeq" id="WP_039773602.1">
    <property type="nucleotide sequence ID" value="NZ_BJLA01000004.1"/>
</dbReference>
<protein>
    <recommendedName>
        <fullName evidence="3">CRISPR-associated protein Csx10</fullName>
    </recommendedName>
</protein>
<proteinExistence type="predicted"/>
<gene>
    <name evidence="1" type="ORF">CDIOL_17180</name>
</gene>
<evidence type="ECO:0000313" key="1">
    <source>
        <dbReference type="EMBL" id="GEA30795.1"/>
    </source>
</evidence>
<evidence type="ECO:0000313" key="2">
    <source>
        <dbReference type="Proteomes" id="UP000325212"/>
    </source>
</evidence>
<name>A0AAV3VZ00_9CLOT</name>